<dbReference type="GO" id="GO:0008270">
    <property type="term" value="F:zinc ion binding"/>
    <property type="evidence" value="ECO:0007669"/>
    <property type="project" value="UniProtKB-KW"/>
</dbReference>
<dbReference type="InterPro" id="IPR027370">
    <property type="entry name" value="Znf-RING_euk"/>
</dbReference>
<dbReference type="InterPro" id="IPR013083">
    <property type="entry name" value="Znf_RING/FYVE/PHD"/>
</dbReference>
<dbReference type="SMART" id="SM00184">
    <property type="entry name" value="RING"/>
    <property type="match status" value="1"/>
</dbReference>
<dbReference type="CDD" id="cd19757">
    <property type="entry name" value="Bbox1"/>
    <property type="match status" value="1"/>
</dbReference>
<dbReference type="InterPro" id="IPR001841">
    <property type="entry name" value="Znf_RING"/>
</dbReference>
<dbReference type="Pfam" id="PF13445">
    <property type="entry name" value="zf-RING_UBOX"/>
    <property type="match status" value="1"/>
</dbReference>
<dbReference type="InterPro" id="IPR000315">
    <property type="entry name" value="Znf_B-box"/>
</dbReference>
<evidence type="ECO:0000313" key="4">
    <source>
        <dbReference type="EMBL" id="EKC31520.1"/>
    </source>
</evidence>
<dbReference type="PANTHER" id="PTHR25462">
    <property type="entry name" value="BONUS, ISOFORM C-RELATED"/>
    <property type="match status" value="1"/>
</dbReference>
<keyword evidence="1" id="KW-0479">Metal-binding</keyword>
<dbReference type="EMBL" id="JH816755">
    <property type="protein sequence ID" value="EKC31520.1"/>
    <property type="molecule type" value="Genomic_DNA"/>
</dbReference>
<evidence type="ECO:0000256" key="3">
    <source>
        <dbReference type="ARBA" id="ARBA00022833"/>
    </source>
</evidence>
<evidence type="ECO:0000256" key="2">
    <source>
        <dbReference type="ARBA" id="ARBA00022771"/>
    </source>
</evidence>
<accession>K1QRN1</accession>
<dbReference type="Gene3D" id="3.30.40.10">
    <property type="entry name" value="Zinc/RING finger domain, C3HC4 (zinc finger)"/>
    <property type="match status" value="1"/>
</dbReference>
<dbReference type="SUPFAM" id="SSF57850">
    <property type="entry name" value="RING/U-box"/>
    <property type="match status" value="1"/>
</dbReference>
<dbReference type="PANTHER" id="PTHR25462:SF296">
    <property type="entry name" value="MEIOTIC P26, ISOFORM F"/>
    <property type="match status" value="1"/>
</dbReference>
<dbReference type="SUPFAM" id="SSF69322">
    <property type="entry name" value="Tricorn protease domain 2"/>
    <property type="match status" value="1"/>
</dbReference>
<gene>
    <name evidence="4" type="ORF">CGI_10027630</name>
</gene>
<dbReference type="InterPro" id="IPR017907">
    <property type="entry name" value="Znf_RING_CS"/>
</dbReference>
<organism evidence="4">
    <name type="scientific">Magallana gigas</name>
    <name type="common">Pacific oyster</name>
    <name type="synonym">Crassostrea gigas</name>
    <dbReference type="NCBI Taxonomy" id="29159"/>
    <lineage>
        <taxon>Eukaryota</taxon>
        <taxon>Metazoa</taxon>
        <taxon>Spiralia</taxon>
        <taxon>Lophotrochozoa</taxon>
        <taxon>Mollusca</taxon>
        <taxon>Bivalvia</taxon>
        <taxon>Autobranchia</taxon>
        <taxon>Pteriomorphia</taxon>
        <taxon>Ostreida</taxon>
        <taxon>Ostreoidea</taxon>
        <taxon>Ostreidae</taxon>
        <taxon>Magallana</taxon>
    </lineage>
</organism>
<dbReference type="PROSITE" id="PS50119">
    <property type="entry name" value="ZF_BBOX"/>
    <property type="match status" value="1"/>
</dbReference>
<proteinExistence type="predicted"/>
<dbReference type="PROSITE" id="PS00518">
    <property type="entry name" value="ZF_RING_1"/>
    <property type="match status" value="1"/>
</dbReference>
<protein>
    <submittedName>
        <fullName evidence="4">Tripartite motif-containing protein 56</fullName>
    </submittedName>
</protein>
<dbReference type="Gene3D" id="3.30.160.60">
    <property type="entry name" value="Classic Zinc Finger"/>
    <property type="match status" value="1"/>
</dbReference>
<sequence length="669" mass="76412">MATYVNINLTTSSSDDTFRCPICLEEVRNPKYLSCLHTFCESCIQTYISSTATCNDSLDSKTINCPVCRKCIDAPRRDISDEEWASSLPQNKLIVSMLPNSNPDKELCKFCERKEKKVSATHWCKACMETICNECKALHELVPSLQDHKIANLDDTKVCEDGVEVEEFCPEHQGKIIDAFCHQHQKLCCCFCLVKHHILCSKVETIADIGVETEQHDVPNIISIFSDLEKCIENMQEQNKTKIVDLTLMKQEICTRTEKAIKEITRLSNDAHAAWIKAFEQTHADSVGILETASDELKRFSTTVHETKILLQSVLKRGSPKQLFVTKQNQLARINNHISHLTSLDLWNFPEKYTQPDSNFLIQLSNQKKFADVNMSKGPSGTIETIQYTVRNVTGNDIFRRKQEMSRKDWMKVSFKFTSIIRHLSESVFYGLFVHDTKIILPFQNSPSLKIFDISERNGKCIHTEECPSAPYGLCHSRINESLNEVYVSFLNFVDLYRIDIEPMVKFTKLRTIHLSKPMKAISCGLNSIFSANKTEAFICSEDFNVQYSSSFSSEGTATPFLASSSKSDLHCFSKNGRVVVADRNNKTIFESEKFQGDLRGMTFDLHDNVLVCNRENKLKQIRHGGCESRDIEFADIRDLYNVILHPTGEKMMIFGFSYQNDCFVFEIL</sequence>
<dbReference type="InParanoid" id="K1QRN1"/>
<dbReference type="PROSITE" id="PS50089">
    <property type="entry name" value="ZF_RING_2"/>
    <property type="match status" value="1"/>
</dbReference>
<keyword evidence="2" id="KW-0863">Zinc-finger</keyword>
<evidence type="ECO:0000256" key="1">
    <source>
        <dbReference type="ARBA" id="ARBA00022723"/>
    </source>
</evidence>
<dbReference type="AlphaFoldDB" id="K1QRN1"/>
<reference evidence="4" key="1">
    <citation type="journal article" date="2012" name="Nature">
        <title>The oyster genome reveals stress adaptation and complexity of shell formation.</title>
        <authorList>
            <person name="Zhang G."/>
            <person name="Fang X."/>
            <person name="Guo X."/>
            <person name="Li L."/>
            <person name="Luo R."/>
            <person name="Xu F."/>
            <person name="Yang P."/>
            <person name="Zhang L."/>
            <person name="Wang X."/>
            <person name="Qi H."/>
            <person name="Xiong Z."/>
            <person name="Que H."/>
            <person name="Xie Y."/>
            <person name="Holland P.W."/>
            <person name="Paps J."/>
            <person name="Zhu Y."/>
            <person name="Wu F."/>
            <person name="Chen Y."/>
            <person name="Wang J."/>
            <person name="Peng C."/>
            <person name="Meng J."/>
            <person name="Yang L."/>
            <person name="Liu J."/>
            <person name="Wen B."/>
            <person name="Zhang N."/>
            <person name="Huang Z."/>
            <person name="Zhu Q."/>
            <person name="Feng Y."/>
            <person name="Mount A."/>
            <person name="Hedgecock D."/>
            <person name="Xu Z."/>
            <person name="Liu Y."/>
            <person name="Domazet-Loso T."/>
            <person name="Du Y."/>
            <person name="Sun X."/>
            <person name="Zhang S."/>
            <person name="Liu B."/>
            <person name="Cheng P."/>
            <person name="Jiang X."/>
            <person name="Li J."/>
            <person name="Fan D."/>
            <person name="Wang W."/>
            <person name="Fu W."/>
            <person name="Wang T."/>
            <person name="Wang B."/>
            <person name="Zhang J."/>
            <person name="Peng Z."/>
            <person name="Li Y."/>
            <person name="Li N."/>
            <person name="Wang J."/>
            <person name="Chen M."/>
            <person name="He Y."/>
            <person name="Tan F."/>
            <person name="Song X."/>
            <person name="Zheng Q."/>
            <person name="Huang R."/>
            <person name="Yang H."/>
            <person name="Du X."/>
            <person name="Chen L."/>
            <person name="Yang M."/>
            <person name="Gaffney P.M."/>
            <person name="Wang S."/>
            <person name="Luo L."/>
            <person name="She Z."/>
            <person name="Ming Y."/>
            <person name="Huang W."/>
            <person name="Zhang S."/>
            <person name="Huang B."/>
            <person name="Zhang Y."/>
            <person name="Qu T."/>
            <person name="Ni P."/>
            <person name="Miao G."/>
            <person name="Wang J."/>
            <person name="Wang Q."/>
            <person name="Steinberg C.E."/>
            <person name="Wang H."/>
            <person name="Li N."/>
            <person name="Qian L."/>
            <person name="Zhang G."/>
            <person name="Li Y."/>
            <person name="Yang H."/>
            <person name="Liu X."/>
            <person name="Wang J."/>
            <person name="Yin Y."/>
            <person name="Wang J."/>
        </authorList>
    </citation>
    <scope>NUCLEOTIDE SEQUENCE [LARGE SCALE GENOMIC DNA]</scope>
    <source>
        <strain evidence="4">05x7-T-G4-1.051#20</strain>
    </source>
</reference>
<dbReference type="HOGENOM" id="CLU_008645_6_0_1"/>
<name>K1QRN1_MAGGI</name>
<dbReference type="InterPro" id="IPR047153">
    <property type="entry name" value="TRIM45/56/19-like"/>
</dbReference>
<keyword evidence="3" id="KW-0862">Zinc</keyword>